<dbReference type="EMBL" id="SLUB01000006">
    <property type="protein sequence ID" value="THE13972.1"/>
    <property type="molecule type" value="Genomic_DNA"/>
</dbReference>
<dbReference type="InterPro" id="IPR011109">
    <property type="entry name" value="DNA_bind_recombinase_dom"/>
</dbReference>
<feature type="domain" description="Recombinase" evidence="3">
    <location>
        <begin position="187"/>
        <end position="313"/>
    </location>
</feature>
<dbReference type="InterPro" id="IPR036162">
    <property type="entry name" value="Resolvase-like_N_sf"/>
</dbReference>
<dbReference type="CDD" id="cd00338">
    <property type="entry name" value="Ser_Recombinase"/>
    <property type="match status" value="2"/>
</dbReference>
<dbReference type="InterPro" id="IPR025827">
    <property type="entry name" value="Zn_ribbon_recom_dom"/>
</dbReference>
<name>A0A4S3PY26_9BACI</name>
<gene>
    <name evidence="4" type="ORF">E1I69_05580</name>
</gene>
<feature type="domain" description="Resolvase/invertase-type recombinase catalytic" evidence="2">
    <location>
        <begin position="32"/>
        <end position="180"/>
    </location>
</feature>
<dbReference type="Pfam" id="PF13408">
    <property type="entry name" value="Zn_ribbon_recom"/>
    <property type="match status" value="1"/>
</dbReference>
<evidence type="ECO:0000313" key="4">
    <source>
        <dbReference type="EMBL" id="THE13972.1"/>
    </source>
</evidence>
<dbReference type="SMART" id="SM00857">
    <property type="entry name" value="Resolvase"/>
    <property type="match status" value="2"/>
</dbReference>
<dbReference type="AlphaFoldDB" id="A0A4S3PY26"/>
<dbReference type="GO" id="GO:0003677">
    <property type="term" value="F:DNA binding"/>
    <property type="evidence" value="ECO:0007669"/>
    <property type="project" value="InterPro"/>
</dbReference>
<feature type="coiled-coil region" evidence="1">
    <location>
        <begin position="424"/>
        <end position="451"/>
    </location>
</feature>
<dbReference type="InterPro" id="IPR050639">
    <property type="entry name" value="SSR_resolvase"/>
</dbReference>
<dbReference type="Proteomes" id="UP000306477">
    <property type="component" value="Unassembled WGS sequence"/>
</dbReference>
<dbReference type="Gene3D" id="3.40.50.1390">
    <property type="entry name" value="Resolvase, N-terminal catalytic domain"/>
    <property type="match status" value="2"/>
</dbReference>
<dbReference type="Pfam" id="PF00239">
    <property type="entry name" value="Resolvase"/>
    <property type="match status" value="2"/>
</dbReference>
<evidence type="ECO:0000256" key="1">
    <source>
        <dbReference type="SAM" id="Coils"/>
    </source>
</evidence>
<dbReference type="OrthoDB" id="9811097at2"/>
<dbReference type="SUPFAM" id="SSF53041">
    <property type="entry name" value="Resolvase-like"/>
    <property type="match status" value="2"/>
</dbReference>
<evidence type="ECO:0000259" key="2">
    <source>
        <dbReference type="PROSITE" id="PS51736"/>
    </source>
</evidence>
<feature type="domain" description="Resolvase/invertase-type recombinase catalytic" evidence="2">
    <location>
        <begin position="594"/>
        <end position="744"/>
    </location>
</feature>
<sequence length="1208" mass="142366">MDELQKGKWVRTLWDPVRAREESPLIGDKPVKVAAYCRISTDTEKQMHSLENQVHHYTHMIRNKPNWKFVGVYFDNGISGTNAKKQPGLQRLLRHADEGRVDFILTKNVSRLSRNAEHLISIVEQLKAKGVGIYFEEQKLDTSIEYNQFLLSTYAALAQEEVQAVSNSVKWGYEKRLQKGKPPFNHIYGYRKATKNGHATLEVHQEEARVVQQIFDWYLQGWSLTGIAKELTRRGIKTAKGKDVWQSQTVKGMLQRPTYTGNKVSRIHTKDLFTHKYSKGIQDQVMIKDTHPSIISLEVFEQAQELLNKNNKKAKKPKKPKKKEPPSFRNRICCYRCNYRLTYTRRVRSSYWQCHAGRVGECENPKLSDDHLYKMILKALNMRFDMNDSSILLILKRILQKINKQDHFEFHRLKWLSEMEIARETLSDKEILQLEKEYREFEEEIGKIEEDRPFRIKTLQWLENVKSLEDFYEDVTLDELRGWILDITIASENDYEVVWLDKTTTTIGNPTQFEHTKINKTKENITGEEVKHELTLLNENGDLKDRDEGEMVGKTITREVEVIEPNKGQSILESIEKSKMDYQKPGMLETKRLRTAAYCRVSSDHLEQTGSIKNQIAYYTYFILKDPKFEFAGIFADEGISGLSMKDRTEFHKLLRECEKGRIDLIVTKSISRFSRNVLDTLNITRKLKTLPNPVYVYFEKENLWTNDPQSDLILSIFGGIAQEESVNLGSSISWGLRTQAKRGVIHRKQTNYGYRADKHFRWHIVEEEAKVIRRIYKDIRKGKTVYQISQDLSKEDIKSPTGKDNWNKSTVDRILRSEKYRGDYLFQQYVTVNTADKRPILNQGEAPQYYIEGHHEAIIKPKEWEEVQGILDERARVAMEKSAPHEDVGEYKNEILTNKMYCGECGQALVHSRTQVKNSKNYYHNQYWSCRHFNRPHQYVNDPCDTRYFRQRYIEQHFINLLEAISTSHTFYQDALDAISKVELTNEDLDAEKKIQNELHELNQVLYDAVSEGLKEQGQDSRKVDRITEELCGMYDQLKVYSNRRENAIQYRKNLKQFMKNLKLHMIEQPTTFSEELYKEFIEKATVYTSGKVIYHFNFGFAWTTDERYDSFLEQMAEERKEKSRQRHEALRNRPEIAELLKYCEEPRVMKEILAFINERMFISKPHLMDVVLKPLIESGRMETFKAKRDDYHLEQNHYRMKKDGEL</sequence>
<keyword evidence="5" id="KW-1185">Reference proteome</keyword>
<comment type="caution">
    <text evidence="4">The sequence shown here is derived from an EMBL/GenBank/DDBJ whole genome shotgun (WGS) entry which is preliminary data.</text>
</comment>
<evidence type="ECO:0000259" key="3">
    <source>
        <dbReference type="PROSITE" id="PS51737"/>
    </source>
</evidence>
<keyword evidence="1" id="KW-0175">Coiled coil</keyword>
<dbReference type="PANTHER" id="PTHR30461:SF23">
    <property type="entry name" value="DNA RECOMBINASE-RELATED"/>
    <property type="match status" value="1"/>
</dbReference>
<proteinExistence type="predicted"/>
<dbReference type="RefSeq" id="WP_136378611.1">
    <property type="nucleotide sequence ID" value="NZ_SLUB01000006.1"/>
</dbReference>
<dbReference type="InterPro" id="IPR006119">
    <property type="entry name" value="Resolv_N"/>
</dbReference>
<reference evidence="4 5" key="1">
    <citation type="journal article" date="2019" name="Indoor Air">
        <title>Impacts of indoor surface finishes on bacterial viability.</title>
        <authorList>
            <person name="Hu J."/>
            <person name="Maamar S.B."/>
            <person name="Glawe A.J."/>
            <person name="Gottel N."/>
            <person name="Gilbert J.A."/>
            <person name="Hartmann E.M."/>
        </authorList>
    </citation>
    <scope>NUCLEOTIDE SEQUENCE [LARGE SCALE GENOMIC DNA]</scope>
    <source>
        <strain evidence="4 5">AF060A6</strain>
    </source>
</reference>
<protein>
    <recommendedName>
        <fullName evidence="6">Recombinase family protein</fullName>
    </recommendedName>
</protein>
<dbReference type="PROSITE" id="PS51737">
    <property type="entry name" value="RECOMBINASE_DNA_BIND"/>
    <property type="match status" value="2"/>
</dbReference>
<dbReference type="Gene3D" id="3.90.1750.20">
    <property type="entry name" value="Putative Large Serine Recombinase, Chain B, Domain 2"/>
    <property type="match status" value="2"/>
</dbReference>
<dbReference type="Pfam" id="PF07508">
    <property type="entry name" value="Recombinase"/>
    <property type="match status" value="2"/>
</dbReference>
<organism evidence="4 5">
    <name type="scientific">Bacillus timonensis</name>
    <dbReference type="NCBI Taxonomy" id="1033734"/>
    <lineage>
        <taxon>Bacteria</taxon>
        <taxon>Bacillati</taxon>
        <taxon>Bacillota</taxon>
        <taxon>Bacilli</taxon>
        <taxon>Bacillales</taxon>
        <taxon>Bacillaceae</taxon>
        <taxon>Bacillus</taxon>
    </lineage>
</organism>
<evidence type="ECO:0008006" key="6">
    <source>
        <dbReference type="Google" id="ProtNLM"/>
    </source>
</evidence>
<dbReference type="PROSITE" id="PS51736">
    <property type="entry name" value="RECOMBINASES_3"/>
    <property type="match status" value="2"/>
</dbReference>
<accession>A0A4S3PY26</accession>
<dbReference type="GO" id="GO:0000150">
    <property type="term" value="F:DNA strand exchange activity"/>
    <property type="evidence" value="ECO:0007669"/>
    <property type="project" value="InterPro"/>
</dbReference>
<dbReference type="PANTHER" id="PTHR30461">
    <property type="entry name" value="DNA-INVERTASE FROM LAMBDOID PROPHAGE"/>
    <property type="match status" value="1"/>
</dbReference>
<evidence type="ECO:0000313" key="5">
    <source>
        <dbReference type="Proteomes" id="UP000306477"/>
    </source>
</evidence>
<dbReference type="InterPro" id="IPR038109">
    <property type="entry name" value="DNA_bind_recomb_sf"/>
</dbReference>
<feature type="domain" description="Recombinase" evidence="3">
    <location>
        <begin position="752"/>
        <end position="878"/>
    </location>
</feature>